<comment type="similarity">
    <text evidence="7">Belongs to the NAGSA dehydrogenase family. Type 1 subfamily.</text>
</comment>
<dbReference type="STRING" id="1249627.D779_3254"/>
<dbReference type="GO" id="GO:0070401">
    <property type="term" value="F:NADP+ binding"/>
    <property type="evidence" value="ECO:0007669"/>
    <property type="project" value="InterPro"/>
</dbReference>
<feature type="domain" description="Semialdehyde dehydrogenase NAD-binding" evidence="9">
    <location>
        <begin position="3"/>
        <end position="141"/>
    </location>
</feature>
<accession>W9VAA1</accession>
<dbReference type="GO" id="GO:0006526">
    <property type="term" value="P:L-arginine biosynthetic process"/>
    <property type="evidence" value="ECO:0007669"/>
    <property type="project" value="UniProtKB-UniRule"/>
</dbReference>
<evidence type="ECO:0000256" key="5">
    <source>
        <dbReference type="ARBA" id="ARBA00023002"/>
    </source>
</evidence>
<evidence type="ECO:0000313" key="10">
    <source>
        <dbReference type="EMBL" id="EXJ13811.1"/>
    </source>
</evidence>
<dbReference type="Pfam" id="PF22698">
    <property type="entry name" value="Semialdhyde_dhC_1"/>
    <property type="match status" value="1"/>
</dbReference>
<evidence type="ECO:0000256" key="3">
    <source>
        <dbReference type="ARBA" id="ARBA00022605"/>
    </source>
</evidence>
<keyword evidence="3 7" id="KW-0028">Amino-acid biosynthesis</keyword>
<dbReference type="SUPFAM" id="SSF55347">
    <property type="entry name" value="Glyceraldehyde-3-phosphate dehydrogenase-like, C-terminal domain"/>
    <property type="match status" value="1"/>
</dbReference>
<keyword evidence="4 7" id="KW-0521">NADP</keyword>
<reference evidence="10 11" key="1">
    <citation type="submission" date="2012-11" db="EMBL/GenBank/DDBJ databases">
        <title>Genome assembly of Thiorhodococcus sp. AK35.</title>
        <authorList>
            <person name="Nupur N."/>
            <person name="Khatri I."/>
            <person name="Subramanian S."/>
            <person name="Pinnaka A."/>
        </authorList>
    </citation>
    <scope>NUCLEOTIDE SEQUENCE [LARGE SCALE GENOMIC DNA]</scope>
    <source>
        <strain evidence="10 11">AK35</strain>
    </source>
</reference>
<dbReference type="NCBIfam" id="TIGR01850">
    <property type="entry name" value="argC"/>
    <property type="match status" value="1"/>
</dbReference>
<dbReference type="SUPFAM" id="SSF51735">
    <property type="entry name" value="NAD(P)-binding Rossmann-fold domains"/>
    <property type="match status" value="1"/>
</dbReference>
<dbReference type="HAMAP" id="MF_00150">
    <property type="entry name" value="ArgC_type1"/>
    <property type="match status" value="1"/>
</dbReference>
<dbReference type="AlphaFoldDB" id="W9VAA1"/>
<gene>
    <name evidence="7" type="primary">argC</name>
    <name evidence="10" type="ORF">D779_3254</name>
</gene>
<dbReference type="Proteomes" id="UP000019460">
    <property type="component" value="Unassembled WGS sequence"/>
</dbReference>
<name>W9VAA1_9GAMM</name>
<comment type="pathway">
    <text evidence="1 7">Amino-acid biosynthesis; L-arginine biosynthesis; N(2)-acetyl-L-ornithine from L-glutamate: step 3/4.</text>
</comment>
<dbReference type="Gene3D" id="3.40.50.720">
    <property type="entry name" value="NAD(P)-binding Rossmann-like Domain"/>
    <property type="match status" value="1"/>
</dbReference>
<keyword evidence="5 7" id="KW-0560">Oxidoreductase</keyword>
<dbReference type="Gene3D" id="3.30.360.10">
    <property type="entry name" value="Dihydrodipicolinate Reductase, domain 2"/>
    <property type="match status" value="1"/>
</dbReference>
<dbReference type="InterPro" id="IPR058924">
    <property type="entry name" value="AGPR_dimerisation_dom"/>
</dbReference>
<evidence type="ECO:0000256" key="8">
    <source>
        <dbReference type="PROSITE-ProRule" id="PRU10010"/>
    </source>
</evidence>
<evidence type="ECO:0000256" key="7">
    <source>
        <dbReference type="HAMAP-Rule" id="MF_00150"/>
    </source>
</evidence>
<dbReference type="CDD" id="cd23934">
    <property type="entry name" value="AGPR_1_C"/>
    <property type="match status" value="1"/>
</dbReference>
<evidence type="ECO:0000259" key="9">
    <source>
        <dbReference type="SMART" id="SM00859"/>
    </source>
</evidence>
<evidence type="ECO:0000256" key="2">
    <source>
        <dbReference type="ARBA" id="ARBA00022571"/>
    </source>
</evidence>
<dbReference type="OrthoDB" id="9801289at2"/>
<dbReference type="InterPro" id="IPR050085">
    <property type="entry name" value="AGPR"/>
</dbReference>
<dbReference type="EMBL" id="AONC01000056">
    <property type="protein sequence ID" value="EXJ13811.1"/>
    <property type="molecule type" value="Genomic_DNA"/>
</dbReference>
<dbReference type="GO" id="GO:0005737">
    <property type="term" value="C:cytoplasm"/>
    <property type="evidence" value="ECO:0007669"/>
    <property type="project" value="UniProtKB-SubCell"/>
</dbReference>
<dbReference type="PANTHER" id="PTHR32338:SF10">
    <property type="entry name" value="N-ACETYL-GAMMA-GLUTAMYL-PHOSPHATE REDUCTASE, CHLOROPLASTIC-RELATED"/>
    <property type="match status" value="1"/>
</dbReference>
<dbReference type="CDD" id="cd17895">
    <property type="entry name" value="AGPR_1_N"/>
    <property type="match status" value="1"/>
</dbReference>
<evidence type="ECO:0000256" key="4">
    <source>
        <dbReference type="ARBA" id="ARBA00022857"/>
    </source>
</evidence>
<comment type="function">
    <text evidence="7">Catalyzes the NADPH-dependent reduction of N-acetyl-5-glutamyl phosphate to yield N-acetyl-L-glutamate 5-semialdehyde.</text>
</comment>
<dbReference type="EC" id="1.2.1.38" evidence="7"/>
<dbReference type="PATRIC" id="fig|1249627.3.peg.3406"/>
<dbReference type="GO" id="GO:0003942">
    <property type="term" value="F:N-acetyl-gamma-glutamyl-phosphate reductase activity"/>
    <property type="evidence" value="ECO:0007669"/>
    <property type="project" value="UniProtKB-UniRule"/>
</dbReference>
<dbReference type="FunFam" id="3.30.360.10:FF:000014">
    <property type="entry name" value="N-acetyl-gamma-glutamyl-phosphate reductase"/>
    <property type="match status" value="1"/>
</dbReference>
<dbReference type="InterPro" id="IPR000706">
    <property type="entry name" value="AGPR_type-1"/>
</dbReference>
<proteinExistence type="inferred from homology"/>
<comment type="caution">
    <text evidence="10">The sequence shown here is derived from an EMBL/GenBank/DDBJ whole genome shotgun (WGS) entry which is preliminary data.</text>
</comment>
<dbReference type="InterPro" id="IPR023013">
    <property type="entry name" value="AGPR_AS"/>
</dbReference>
<dbReference type="RefSeq" id="WP_043756205.1">
    <property type="nucleotide sequence ID" value="NZ_AONC01000056.1"/>
</dbReference>
<comment type="subcellular location">
    <subcellularLocation>
        <location evidence="7">Cytoplasm</location>
    </subcellularLocation>
</comment>
<evidence type="ECO:0000256" key="1">
    <source>
        <dbReference type="ARBA" id="ARBA00004862"/>
    </source>
</evidence>
<dbReference type="GO" id="GO:0051287">
    <property type="term" value="F:NAD binding"/>
    <property type="evidence" value="ECO:0007669"/>
    <property type="project" value="InterPro"/>
</dbReference>
<dbReference type="InterPro" id="IPR000534">
    <property type="entry name" value="Semialdehyde_DH_NAD-bd"/>
</dbReference>
<keyword evidence="7" id="KW-0963">Cytoplasm</keyword>
<feature type="active site" evidence="7 8">
    <location>
        <position position="149"/>
    </location>
</feature>
<keyword evidence="2 7" id="KW-0055">Arginine biosynthesis</keyword>
<dbReference type="Pfam" id="PF01118">
    <property type="entry name" value="Semialdhyde_dh"/>
    <property type="match status" value="1"/>
</dbReference>
<protein>
    <recommendedName>
        <fullName evidence="7">N-acetyl-gamma-glutamyl-phosphate reductase</fullName>
        <shortName evidence="7">AGPR</shortName>
        <ecNumber evidence="7">1.2.1.38</ecNumber>
    </recommendedName>
    <alternativeName>
        <fullName evidence="7">N-acetyl-glutamate semialdehyde dehydrogenase</fullName>
        <shortName evidence="7">NAGSA dehydrogenase</shortName>
    </alternativeName>
</protein>
<evidence type="ECO:0000256" key="6">
    <source>
        <dbReference type="ARBA" id="ARBA00050557"/>
    </source>
</evidence>
<evidence type="ECO:0000313" key="11">
    <source>
        <dbReference type="Proteomes" id="UP000019460"/>
    </source>
</evidence>
<dbReference type="InterPro" id="IPR036291">
    <property type="entry name" value="NAD(P)-bd_dom_sf"/>
</dbReference>
<comment type="catalytic activity">
    <reaction evidence="6 7">
        <text>N-acetyl-L-glutamate 5-semialdehyde + phosphate + NADP(+) = N-acetyl-L-glutamyl 5-phosphate + NADPH + H(+)</text>
        <dbReference type="Rhea" id="RHEA:21588"/>
        <dbReference type="ChEBI" id="CHEBI:15378"/>
        <dbReference type="ChEBI" id="CHEBI:29123"/>
        <dbReference type="ChEBI" id="CHEBI:43474"/>
        <dbReference type="ChEBI" id="CHEBI:57783"/>
        <dbReference type="ChEBI" id="CHEBI:57936"/>
        <dbReference type="ChEBI" id="CHEBI:58349"/>
        <dbReference type="EC" id="1.2.1.38"/>
    </reaction>
</comment>
<dbReference type="PANTHER" id="PTHR32338">
    <property type="entry name" value="N-ACETYL-GAMMA-GLUTAMYL-PHOSPHATE REDUCTASE, CHLOROPLASTIC-RELATED-RELATED"/>
    <property type="match status" value="1"/>
</dbReference>
<organism evidence="10 11">
    <name type="scientific">Imhoffiella purpurea</name>
    <dbReference type="NCBI Taxonomy" id="1249627"/>
    <lineage>
        <taxon>Bacteria</taxon>
        <taxon>Pseudomonadati</taxon>
        <taxon>Pseudomonadota</taxon>
        <taxon>Gammaproteobacteria</taxon>
        <taxon>Chromatiales</taxon>
        <taxon>Chromatiaceae</taxon>
        <taxon>Imhoffiella</taxon>
    </lineage>
</organism>
<keyword evidence="11" id="KW-1185">Reference proteome</keyword>
<dbReference type="PROSITE" id="PS01224">
    <property type="entry name" value="ARGC"/>
    <property type="match status" value="1"/>
</dbReference>
<dbReference type="UniPathway" id="UPA00068">
    <property type="reaction ID" value="UER00108"/>
</dbReference>
<dbReference type="eggNOG" id="COG0002">
    <property type="taxonomic scope" value="Bacteria"/>
</dbReference>
<dbReference type="SMART" id="SM00859">
    <property type="entry name" value="Semialdhyde_dh"/>
    <property type="match status" value="1"/>
</dbReference>
<sequence>MLRVGIVGGTGYTGAELLRILLRHPGVSLNVITSRGEAGQPVADLFPHLRGQVDLCFSEPDNAVLGDCDLVFFATPNGTAMQSVPDLLDRGVRVIDLAADFRLKDPALWERWYGIPHQCPDLLEEAVYGLPELNRESIRGARLIANPGCYPTAVTLGFLPLLAGGVVDPSWLIADAKSGVSGAGRKATTGLLMAEVGESFKAYSVTGHRHEPEITQNLAQFAGVRANLTFVPHLLPMIRGIEATLYARLTDPGVDLDRLYADRYADEHFIDLMPGGHPDTRSVRGANQCRIAVARPGSGDIVVVQSVIDNLVKGAAGQAVQNMNLMFGLQESMGLESVALLP</sequence>